<dbReference type="AlphaFoldDB" id="A0A6J7QWV3"/>
<protein>
    <submittedName>
        <fullName evidence="1">Unannotated protein</fullName>
    </submittedName>
</protein>
<evidence type="ECO:0000313" key="1">
    <source>
        <dbReference type="EMBL" id="CAB5021311.1"/>
    </source>
</evidence>
<dbReference type="EMBL" id="CAFBOL010000173">
    <property type="protein sequence ID" value="CAB5021311.1"/>
    <property type="molecule type" value="Genomic_DNA"/>
</dbReference>
<accession>A0A6J7QWV3</accession>
<organism evidence="1">
    <name type="scientific">freshwater metagenome</name>
    <dbReference type="NCBI Taxonomy" id="449393"/>
    <lineage>
        <taxon>unclassified sequences</taxon>
        <taxon>metagenomes</taxon>
        <taxon>ecological metagenomes</taxon>
    </lineage>
</organism>
<proteinExistence type="predicted"/>
<sequence>MLERSLVPRHRLGDLGTHGLDTHDRVRRIARCVDRRHDHGGGAIARHIAVVETERCGDHARTEVVVHRERGLVDRVGIERGVLARVERNPAERLAGGAVTLHVQRGVHRDPVRGRRRAIRQPPLHIALDAPAAAVLSAAALQFCIGGLPDGAEAQHVTAQARGHGQHRVDDRTGLTGCLWPAAVPRGAQSQRILDGGDATLTVAVPTAGAGVRGQAIDIFGCQPGIGDRPQTGLHRQRHGVAHQAAAKLRHADTRDGHLVFELVLRRHRAGDPPPGVVVGDRPWCGVSGGGEHRQPDVVMLLELHLHAQSRRH</sequence>
<gene>
    <name evidence="1" type="ORF">UFOPK3931_03374</name>
</gene>
<reference evidence="1" key="1">
    <citation type="submission" date="2020-05" db="EMBL/GenBank/DDBJ databases">
        <authorList>
            <person name="Chiriac C."/>
            <person name="Salcher M."/>
            <person name="Ghai R."/>
            <person name="Kavagutti S V."/>
        </authorList>
    </citation>
    <scope>NUCLEOTIDE SEQUENCE</scope>
</reference>
<name>A0A6J7QWV3_9ZZZZ</name>